<evidence type="ECO:0000313" key="4">
    <source>
        <dbReference type="Proteomes" id="UP000464468"/>
    </source>
</evidence>
<dbReference type="RefSeq" id="WP_160592100.1">
    <property type="nucleotide sequence ID" value="NZ_CP047895.1"/>
</dbReference>
<evidence type="ECO:0000256" key="1">
    <source>
        <dbReference type="SAM" id="MobiDB-lite"/>
    </source>
</evidence>
<dbReference type="InterPro" id="IPR038610">
    <property type="entry name" value="FliK-like_C_sf"/>
</dbReference>
<dbReference type="InterPro" id="IPR021136">
    <property type="entry name" value="Flagellar_hook_control-like_C"/>
</dbReference>
<name>A0A7Z2NUX2_9SPHN</name>
<feature type="region of interest" description="Disordered" evidence="1">
    <location>
        <begin position="92"/>
        <end position="115"/>
    </location>
</feature>
<feature type="region of interest" description="Disordered" evidence="1">
    <location>
        <begin position="274"/>
        <end position="310"/>
    </location>
</feature>
<dbReference type="KEGG" id="schy:GVO57_04140"/>
<protein>
    <recommendedName>
        <fullName evidence="2">Flagellar hook-length control protein-like C-terminal domain-containing protein</fullName>
    </recommendedName>
</protein>
<feature type="compositionally biased region" description="Gly residues" evidence="1">
    <location>
        <begin position="102"/>
        <end position="112"/>
    </location>
</feature>
<dbReference type="CDD" id="cd17470">
    <property type="entry name" value="T3SS_Flik_C"/>
    <property type="match status" value="1"/>
</dbReference>
<dbReference type="AlphaFoldDB" id="A0A7Z2NUX2"/>
<evidence type="ECO:0000259" key="2">
    <source>
        <dbReference type="Pfam" id="PF02120"/>
    </source>
</evidence>
<feature type="region of interest" description="Disordered" evidence="1">
    <location>
        <begin position="1"/>
        <end position="30"/>
    </location>
</feature>
<feature type="region of interest" description="Disordered" evidence="1">
    <location>
        <begin position="399"/>
        <end position="445"/>
    </location>
</feature>
<dbReference type="Proteomes" id="UP000464468">
    <property type="component" value="Chromosome"/>
</dbReference>
<feature type="compositionally biased region" description="Pro residues" evidence="1">
    <location>
        <begin position="276"/>
        <end position="292"/>
    </location>
</feature>
<dbReference type="PANTHER" id="PTHR37533:SF2">
    <property type="entry name" value="FLAGELLAR HOOK-LENGTH CONTROL PROTEIN"/>
    <property type="match status" value="1"/>
</dbReference>
<evidence type="ECO:0000313" key="3">
    <source>
        <dbReference type="EMBL" id="QHL90172.1"/>
    </source>
</evidence>
<feature type="compositionally biased region" description="Pro residues" evidence="1">
    <location>
        <begin position="9"/>
        <end position="22"/>
    </location>
</feature>
<accession>A0A7Z2NUX2</accession>
<organism evidence="3 4">
    <name type="scientific">Sphingomonas changnyeongensis</name>
    <dbReference type="NCBI Taxonomy" id="2698679"/>
    <lineage>
        <taxon>Bacteria</taxon>
        <taxon>Pseudomonadati</taxon>
        <taxon>Pseudomonadota</taxon>
        <taxon>Alphaproteobacteria</taxon>
        <taxon>Sphingomonadales</taxon>
        <taxon>Sphingomonadaceae</taxon>
        <taxon>Sphingomonas</taxon>
    </lineage>
</organism>
<dbReference type="Gene3D" id="3.30.750.140">
    <property type="match status" value="1"/>
</dbReference>
<sequence>MNSISLGPPALPSAPALPPNPTPSATAGEAGGAQGFAELIGGIELASLPAPAGQDLPGGRQDPAAGLGGRQDTAAGPGCALGDLPVLPAFVPPFPPLPGADGEMGGEGGEAGGPAARLRGRVMTLDPLALPLMLQMPGIKLPSVQPPVPPLPPPSVAALPSPLALAGDAGVPGPVSAGPSAPAAAAPVIAAQPPAPGPGGIGAVTPAAPAMAAAPAADARPGSAAAERMGGALLSGRALRAAGQAAAAPLAVLPDPARPGATGDGAVVAVADAAASPPPSAAPLQPSLPPSAPAQGPSPARPPEPPVDTARNDWMQSMIAQIAETQAEGGARAARIRLLPDALGAVDIRIVERGDGVHVELAADNPQARALLAEAQPRLHELAEARGLRLAQASIDAALSGGQSGQSGQRQPAQEPPPVRRGDADRQSASALAHAPAAARAERIA</sequence>
<dbReference type="EMBL" id="CP047895">
    <property type="protein sequence ID" value="QHL90172.1"/>
    <property type="molecule type" value="Genomic_DNA"/>
</dbReference>
<dbReference type="InterPro" id="IPR052563">
    <property type="entry name" value="FliK"/>
</dbReference>
<reference evidence="3 4" key="1">
    <citation type="submission" date="2020-01" db="EMBL/GenBank/DDBJ databases">
        <title>Sphingomonas sp. C33 whole genome sequece.</title>
        <authorList>
            <person name="Park C."/>
        </authorList>
    </citation>
    <scope>NUCLEOTIDE SEQUENCE [LARGE SCALE GENOMIC DNA]</scope>
    <source>
        <strain evidence="3 4">C33</strain>
    </source>
</reference>
<gene>
    <name evidence="3" type="ORF">GVO57_04140</name>
</gene>
<dbReference type="PANTHER" id="PTHR37533">
    <property type="entry name" value="FLAGELLAR HOOK-LENGTH CONTROL PROTEIN"/>
    <property type="match status" value="1"/>
</dbReference>
<feature type="region of interest" description="Disordered" evidence="1">
    <location>
        <begin position="48"/>
        <end position="79"/>
    </location>
</feature>
<feature type="compositionally biased region" description="Low complexity" evidence="1">
    <location>
        <begin position="429"/>
        <end position="439"/>
    </location>
</feature>
<feature type="domain" description="Flagellar hook-length control protein-like C-terminal" evidence="2">
    <location>
        <begin position="324"/>
        <end position="398"/>
    </location>
</feature>
<keyword evidence="4" id="KW-1185">Reference proteome</keyword>
<dbReference type="Pfam" id="PF02120">
    <property type="entry name" value="Flg_hook"/>
    <property type="match status" value="1"/>
</dbReference>
<proteinExistence type="predicted"/>